<evidence type="ECO:0000313" key="1">
    <source>
        <dbReference type="EMBL" id="MBP2370281.1"/>
    </source>
</evidence>
<evidence type="ECO:0000313" key="2">
    <source>
        <dbReference type="Proteomes" id="UP001519295"/>
    </source>
</evidence>
<sequence length="95" mass="10409">MTGRYRTLLEQAEQFLAEHYRGPGVDELRAEITRTLNATLTECPHCGHHPRLADMAAAHPDTLRALLTAVERGGIPVEAAARLIETWPAPKGDPS</sequence>
<dbReference type="RefSeq" id="WP_210033392.1">
    <property type="nucleotide sequence ID" value="NZ_JAGINU010000001.1"/>
</dbReference>
<organism evidence="1 2">
    <name type="scientific">Pseudonocardia parietis</name>
    <dbReference type="NCBI Taxonomy" id="570936"/>
    <lineage>
        <taxon>Bacteria</taxon>
        <taxon>Bacillati</taxon>
        <taxon>Actinomycetota</taxon>
        <taxon>Actinomycetes</taxon>
        <taxon>Pseudonocardiales</taxon>
        <taxon>Pseudonocardiaceae</taxon>
        <taxon>Pseudonocardia</taxon>
    </lineage>
</organism>
<reference evidence="1 2" key="1">
    <citation type="submission" date="2021-03" db="EMBL/GenBank/DDBJ databases">
        <title>Sequencing the genomes of 1000 actinobacteria strains.</title>
        <authorList>
            <person name="Klenk H.-P."/>
        </authorList>
    </citation>
    <scope>NUCLEOTIDE SEQUENCE [LARGE SCALE GENOMIC DNA]</scope>
    <source>
        <strain evidence="1 2">DSM 45256</strain>
    </source>
</reference>
<proteinExistence type="predicted"/>
<protein>
    <submittedName>
        <fullName evidence="1">Uncharacterized protein</fullName>
    </submittedName>
</protein>
<comment type="caution">
    <text evidence="1">The sequence shown here is derived from an EMBL/GenBank/DDBJ whole genome shotgun (WGS) entry which is preliminary data.</text>
</comment>
<keyword evidence="2" id="KW-1185">Reference proteome</keyword>
<name>A0ABS4W274_9PSEU</name>
<dbReference type="EMBL" id="JAGINU010000001">
    <property type="protein sequence ID" value="MBP2370281.1"/>
    <property type="molecule type" value="Genomic_DNA"/>
</dbReference>
<dbReference type="Proteomes" id="UP001519295">
    <property type="component" value="Unassembled WGS sequence"/>
</dbReference>
<accession>A0ABS4W274</accession>
<gene>
    <name evidence="1" type="ORF">JOF36_005977</name>
</gene>